<comment type="caution">
    <text evidence="10">The sequence shown here is derived from an EMBL/GenBank/DDBJ whole genome shotgun (WGS) entry which is preliminary data.</text>
</comment>
<comment type="similarity">
    <text evidence="2 9">Belongs to the cytochrome P450 family.</text>
</comment>
<name>A0A8S4RGP2_9NEOP</name>
<dbReference type="PANTHER" id="PTHR24279:SF120">
    <property type="entry name" value="CYTOCHROME P450"/>
    <property type="match status" value="1"/>
</dbReference>
<dbReference type="InterPro" id="IPR036396">
    <property type="entry name" value="Cyt_P450_sf"/>
</dbReference>
<organism evidence="10 11">
    <name type="scientific">Pararge aegeria aegeria</name>
    <dbReference type="NCBI Taxonomy" id="348720"/>
    <lineage>
        <taxon>Eukaryota</taxon>
        <taxon>Metazoa</taxon>
        <taxon>Ecdysozoa</taxon>
        <taxon>Arthropoda</taxon>
        <taxon>Hexapoda</taxon>
        <taxon>Insecta</taxon>
        <taxon>Pterygota</taxon>
        <taxon>Neoptera</taxon>
        <taxon>Endopterygota</taxon>
        <taxon>Lepidoptera</taxon>
        <taxon>Glossata</taxon>
        <taxon>Ditrysia</taxon>
        <taxon>Papilionoidea</taxon>
        <taxon>Nymphalidae</taxon>
        <taxon>Satyrinae</taxon>
        <taxon>Satyrini</taxon>
        <taxon>Parargina</taxon>
        <taxon>Pararge</taxon>
    </lineage>
</organism>
<sequence>MQAVRRSASIITTAGKQFTRSIAVNSATINANEEHNNLKSWREIPGPSKLPIIGQLHHFLPGGSLYNNEDFINNVMYERFGPIIRMEGYFGSPPIILLYDAEASAQILRGENWMPNRPGFQSLQYFRKNYYQKQGAAPDGPTGLITDHGDVWKKFRSTVNPIMLQPKTIKLYTSSLNEVAEDMIERMRLIRNDKNMLKGNFDFEMNLWALESISVVALGGRLNCFDPKLPESSPARKLIHLVHEIFTIVDQLDFKPSVWRYISTPTFKKAMKLYEDQISISKHFIAVAMKELKSKNQPSFEEKGVLEKLLEIDENVAVIMASDMLFAGVDTAANTMTATLYLLANNPDKQKKLREEILSDKDKRSYLKACIKESMRMMPVVAGNMRLTSKEYKILGYKIPKGTYVSFIHQALSMMEQHFPQPEKYIPERWIAEKDDPLFHGNAHPFAWNPFGFGVRMCIGRRIAELEIETFLAKVIENFQVEWFGPPLRTRSSSLNYTIGPFNFIFKDVK</sequence>
<evidence type="ECO:0000256" key="2">
    <source>
        <dbReference type="ARBA" id="ARBA00010617"/>
    </source>
</evidence>
<dbReference type="InterPro" id="IPR001128">
    <property type="entry name" value="Cyt_P450"/>
</dbReference>
<evidence type="ECO:0000256" key="6">
    <source>
        <dbReference type="ARBA" id="ARBA00023004"/>
    </source>
</evidence>
<dbReference type="PRINTS" id="PR00385">
    <property type="entry name" value="P450"/>
</dbReference>
<evidence type="ECO:0000256" key="8">
    <source>
        <dbReference type="PIRSR" id="PIRSR602401-1"/>
    </source>
</evidence>
<evidence type="ECO:0000313" key="11">
    <source>
        <dbReference type="Proteomes" id="UP000838756"/>
    </source>
</evidence>
<dbReference type="GO" id="GO:0005506">
    <property type="term" value="F:iron ion binding"/>
    <property type="evidence" value="ECO:0007669"/>
    <property type="project" value="InterPro"/>
</dbReference>
<dbReference type="FunFam" id="1.10.630.10:FF:000006">
    <property type="entry name" value="Cytochrome P450 302a1, mitochondrial"/>
    <property type="match status" value="1"/>
</dbReference>
<evidence type="ECO:0000256" key="3">
    <source>
        <dbReference type="ARBA" id="ARBA00022617"/>
    </source>
</evidence>
<dbReference type="GO" id="GO:0016705">
    <property type="term" value="F:oxidoreductase activity, acting on paired donors, with incorporation or reduction of molecular oxygen"/>
    <property type="evidence" value="ECO:0007669"/>
    <property type="project" value="InterPro"/>
</dbReference>
<feature type="binding site" description="axial binding residue" evidence="8">
    <location>
        <position position="458"/>
    </location>
    <ligand>
        <name>heme</name>
        <dbReference type="ChEBI" id="CHEBI:30413"/>
    </ligand>
    <ligandPart>
        <name>Fe</name>
        <dbReference type="ChEBI" id="CHEBI:18248"/>
    </ligandPart>
</feature>
<dbReference type="OrthoDB" id="3945418at2759"/>
<dbReference type="PRINTS" id="PR00463">
    <property type="entry name" value="EP450I"/>
</dbReference>
<comment type="cofactor">
    <cofactor evidence="1 8">
        <name>heme</name>
        <dbReference type="ChEBI" id="CHEBI:30413"/>
    </cofactor>
</comment>
<gene>
    <name evidence="10" type="primary">jg27473</name>
    <name evidence="10" type="ORF">PAEG_LOCUS14194</name>
</gene>
<evidence type="ECO:0000256" key="7">
    <source>
        <dbReference type="ARBA" id="ARBA00023033"/>
    </source>
</evidence>
<keyword evidence="11" id="KW-1185">Reference proteome</keyword>
<dbReference type="InterPro" id="IPR017972">
    <property type="entry name" value="Cyt_P450_CS"/>
</dbReference>
<dbReference type="InterPro" id="IPR002401">
    <property type="entry name" value="Cyt_P450_E_grp-I"/>
</dbReference>
<reference evidence="10" key="1">
    <citation type="submission" date="2022-03" db="EMBL/GenBank/DDBJ databases">
        <authorList>
            <person name="Lindestad O."/>
        </authorList>
    </citation>
    <scope>NUCLEOTIDE SEQUENCE</scope>
</reference>
<dbReference type="SUPFAM" id="SSF48264">
    <property type="entry name" value="Cytochrome P450"/>
    <property type="match status" value="1"/>
</dbReference>
<evidence type="ECO:0000256" key="9">
    <source>
        <dbReference type="RuleBase" id="RU000461"/>
    </source>
</evidence>
<dbReference type="AlphaFoldDB" id="A0A8S4RGP2"/>
<dbReference type="CDD" id="cd11054">
    <property type="entry name" value="CYP24A1-like"/>
    <property type="match status" value="1"/>
</dbReference>
<keyword evidence="6 8" id="KW-0408">Iron</keyword>
<proteinExistence type="inferred from homology"/>
<dbReference type="GO" id="GO:0004497">
    <property type="term" value="F:monooxygenase activity"/>
    <property type="evidence" value="ECO:0007669"/>
    <property type="project" value="UniProtKB-KW"/>
</dbReference>
<dbReference type="EMBL" id="CAKXAJ010025232">
    <property type="protein sequence ID" value="CAH2236859.1"/>
    <property type="molecule type" value="Genomic_DNA"/>
</dbReference>
<dbReference type="Pfam" id="PF00067">
    <property type="entry name" value="p450"/>
    <property type="match status" value="1"/>
</dbReference>
<dbReference type="PROSITE" id="PS00086">
    <property type="entry name" value="CYTOCHROME_P450"/>
    <property type="match status" value="1"/>
</dbReference>
<protein>
    <submittedName>
        <fullName evidence="10">Jg27473 protein</fullName>
    </submittedName>
</protein>
<dbReference type="InterPro" id="IPR050479">
    <property type="entry name" value="CYP11_CYP27_families"/>
</dbReference>
<dbReference type="GO" id="GO:0020037">
    <property type="term" value="F:heme binding"/>
    <property type="evidence" value="ECO:0007669"/>
    <property type="project" value="InterPro"/>
</dbReference>
<evidence type="ECO:0000256" key="4">
    <source>
        <dbReference type="ARBA" id="ARBA00022723"/>
    </source>
</evidence>
<evidence type="ECO:0000256" key="1">
    <source>
        <dbReference type="ARBA" id="ARBA00001971"/>
    </source>
</evidence>
<accession>A0A8S4RGP2</accession>
<keyword evidence="7 9" id="KW-0503">Monooxygenase</keyword>
<keyword evidence="5 9" id="KW-0560">Oxidoreductase</keyword>
<dbReference type="Gene3D" id="1.10.630.10">
    <property type="entry name" value="Cytochrome P450"/>
    <property type="match status" value="1"/>
</dbReference>
<dbReference type="PANTHER" id="PTHR24279">
    <property type="entry name" value="CYTOCHROME P450"/>
    <property type="match status" value="1"/>
</dbReference>
<keyword evidence="4 8" id="KW-0479">Metal-binding</keyword>
<evidence type="ECO:0000256" key="5">
    <source>
        <dbReference type="ARBA" id="ARBA00023002"/>
    </source>
</evidence>
<evidence type="ECO:0000313" key="10">
    <source>
        <dbReference type="EMBL" id="CAH2236859.1"/>
    </source>
</evidence>
<dbReference type="Proteomes" id="UP000838756">
    <property type="component" value="Unassembled WGS sequence"/>
</dbReference>
<keyword evidence="3 8" id="KW-0349">Heme</keyword>